<dbReference type="InterPro" id="IPR042278">
    <property type="entry name" value="Mfa-like_1_N"/>
</dbReference>
<evidence type="ECO:0000313" key="1">
    <source>
        <dbReference type="EMBL" id="HJF72365.1"/>
    </source>
</evidence>
<dbReference type="InterPro" id="IPR025049">
    <property type="entry name" value="Mfa-like_1"/>
</dbReference>
<protein>
    <submittedName>
        <fullName evidence="2">Fimbrillin family protein</fullName>
    </submittedName>
</protein>
<dbReference type="EMBL" id="QRZA01000021">
    <property type="protein sequence ID" value="RGV32379.1"/>
    <property type="molecule type" value="Genomic_DNA"/>
</dbReference>
<reference evidence="2 3" key="1">
    <citation type="submission" date="2018-08" db="EMBL/GenBank/DDBJ databases">
        <title>A genome reference for cultivated species of the human gut microbiota.</title>
        <authorList>
            <person name="Zou Y."/>
            <person name="Xue W."/>
            <person name="Luo G."/>
        </authorList>
    </citation>
    <scope>NUCLEOTIDE SEQUENCE [LARGE SCALE GENOMIC DNA]</scope>
    <source>
        <strain evidence="2 3">AF14-49</strain>
    </source>
</reference>
<dbReference type="Proteomes" id="UP000742098">
    <property type="component" value="Unassembled WGS sequence"/>
</dbReference>
<accession>A0A412WXS6</accession>
<dbReference type="PROSITE" id="PS51257">
    <property type="entry name" value="PROKAR_LIPOPROTEIN"/>
    <property type="match status" value="1"/>
</dbReference>
<name>A0A412WXS6_9BACT</name>
<dbReference type="STRING" id="1121130.GCA_000519105_01385"/>
<reference evidence="1" key="3">
    <citation type="submission" date="2021-09" db="EMBL/GenBank/DDBJ databases">
        <authorList>
            <person name="Gilroy R."/>
        </authorList>
    </citation>
    <scope>NUCLEOTIDE SEQUENCE</scope>
    <source>
        <strain evidence="1">6966</strain>
    </source>
</reference>
<proteinExistence type="predicted"/>
<sequence>MKKNLLYALTAVAMLTGCAKSDVVDSEINKEGNLIGFSTYKNISRGNPVDDNSEFLTKGNTFGVTAFINTEGVTSPYMGITTEGIEIISDGTKWTYANTSDQAYWPTKDETLDFYAYAPYNHPSITTKTFDKANGLTLEYTVPAEEAKQVDLMYASALEQTKPTDKNSVTLPFKHALTQVHFKVGTKTTNLKVDIAANGIQIHNLKNSGSLTMKSNQIDDAAWTLTGDATAKYTVTSDAVTGDYTDGTEANPYTEIGNANNALMLLPQEFVAGDGTAENTGAYLTISCKIYQVLADGTTKIYLHGDAEAFAPITVGISSALPAEEGGEATQIWQRNKKVTYNLLFGAGDGVLFPIEFATEVEEWQPADGGVIEPK</sequence>
<dbReference type="Proteomes" id="UP000283589">
    <property type="component" value="Unassembled WGS sequence"/>
</dbReference>
<dbReference type="Gene3D" id="2.60.40.2620">
    <property type="entry name" value="Fimbrillin-like"/>
    <property type="match status" value="1"/>
</dbReference>
<dbReference type="RefSeq" id="WP_118260996.1">
    <property type="nucleotide sequence ID" value="NZ_CALBWO010000010.1"/>
</dbReference>
<evidence type="ECO:0000313" key="3">
    <source>
        <dbReference type="Proteomes" id="UP000283589"/>
    </source>
</evidence>
<reference evidence="1" key="2">
    <citation type="journal article" date="2021" name="PeerJ">
        <title>Extensive microbial diversity within the chicken gut microbiome revealed by metagenomics and culture.</title>
        <authorList>
            <person name="Gilroy R."/>
            <person name="Ravi A."/>
            <person name="Getino M."/>
            <person name="Pursley I."/>
            <person name="Horton D.L."/>
            <person name="Alikhan N.F."/>
            <person name="Baker D."/>
            <person name="Gharbi K."/>
            <person name="Hall N."/>
            <person name="Watson M."/>
            <person name="Adriaenssens E.M."/>
            <person name="Foster-Nyarko E."/>
            <person name="Jarju S."/>
            <person name="Secka A."/>
            <person name="Antonio M."/>
            <person name="Oren A."/>
            <person name="Chaudhuri R.R."/>
            <person name="La Ragione R."/>
            <person name="Hildebrand F."/>
            <person name="Pallen M.J."/>
        </authorList>
    </citation>
    <scope>NUCLEOTIDE SEQUENCE</scope>
    <source>
        <strain evidence="1">6966</strain>
    </source>
</reference>
<dbReference type="EMBL" id="DYVS01000315">
    <property type="protein sequence ID" value="HJF72365.1"/>
    <property type="molecule type" value="Genomic_DNA"/>
</dbReference>
<dbReference type="AlphaFoldDB" id="A0A412WXS6"/>
<dbReference type="Pfam" id="PF13149">
    <property type="entry name" value="Mfa_like_1"/>
    <property type="match status" value="1"/>
</dbReference>
<comment type="caution">
    <text evidence="2">The sequence shown here is derived from an EMBL/GenBank/DDBJ whole genome shotgun (WGS) entry which is preliminary data.</text>
</comment>
<evidence type="ECO:0000313" key="2">
    <source>
        <dbReference type="EMBL" id="RGV32379.1"/>
    </source>
</evidence>
<dbReference type="CDD" id="cd13120">
    <property type="entry name" value="BF2867_like_N"/>
    <property type="match status" value="1"/>
</dbReference>
<gene>
    <name evidence="2" type="ORF">DWW18_14155</name>
    <name evidence="1" type="ORF">K8V05_16570</name>
</gene>
<organism evidence="2 3">
    <name type="scientific">Butyricimonas virosa</name>
    <dbReference type="NCBI Taxonomy" id="544645"/>
    <lineage>
        <taxon>Bacteria</taxon>
        <taxon>Pseudomonadati</taxon>
        <taxon>Bacteroidota</taxon>
        <taxon>Bacteroidia</taxon>
        <taxon>Bacteroidales</taxon>
        <taxon>Odoribacteraceae</taxon>
        <taxon>Butyricimonas</taxon>
    </lineage>
</organism>